<dbReference type="Pfam" id="PF14905">
    <property type="entry name" value="OMP_b-brl_3"/>
    <property type="match status" value="1"/>
</dbReference>
<sequence>MDFKCIVKLLLIFITINSYTQSQHTVIGLISDTNNKGIAYVNVLLIKATDSTLVKGTISSDNGTYKIDNINTGNYIIMSSFVGYKTTYSKPFNLNSDYKVETLILSEGEELNEVVVEAKKPLYQQKVDRMVINVENSIVSAGGTALEVLERSPGVNVNRQSNSISIAGKEGVVVMVNDKISYMPASSLVQMLEGMSADNIVSIELITTPPANFDAEGNAGYINIILKKRTDLGLNGSYTISGGYGNGVTNNNNLNFNYRKNKVNLYGSYGFSLDKRGQVFKTSRQYEDNGNLLASSTVTDRDPTQRNHNLRLGLDVTASEKTIVGLLVSAFDNRWSMDAINNSFDSENGVPTSYVILDNDEINHLKHYGINFNIKHNFTEDDFISFDADYINYKFDNPTNYENSFFDENNNFDRIELLRSGKKTPIETWVGKLDYSNKINDKIKIETGIKGTKSNFENDVNVDDFVNNDWVTDPSLTNKSDLDEKIYAAYGALDYSINEKTSMKVGMRYEHTNSKLDTDTQGTVVDRDYGIWFPSVFLNRQINDTLSLNLSYSKRITRPTFNDLAPFVIFFDPNTFLSGNASLQPAISNAFKFDVNYKSYFLSFQYTIEDSSIANFQERIDEGTGRLIFEAANLDYTKTFGITLGVPIKLTNWWRTQNNLTFIKQKVRAFYNDEPIELSLGNFSANSTHSFKISDTFSAELSGFYAGPGFFGSAKYDEVYGINLGLQKKFSEKWGTLKFSINDILDSIEFNGGTDLPEQNIKTRNTFDFFNRTFAISYSRNFGNSKLKSSRNRQTGSEEERQRVN</sequence>
<dbReference type="PANTHER" id="PTHR40980:SF4">
    <property type="entry name" value="TONB-DEPENDENT RECEPTOR-LIKE BETA-BARREL DOMAIN-CONTAINING PROTEIN"/>
    <property type="match status" value="1"/>
</dbReference>
<evidence type="ECO:0000256" key="4">
    <source>
        <dbReference type="SAM" id="MobiDB-lite"/>
    </source>
</evidence>
<feature type="compositionally biased region" description="Polar residues" evidence="4">
    <location>
        <begin position="785"/>
        <end position="795"/>
    </location>
</feature>
<evidence type="ECO:0000256" key="3">
    <source>
        <dbReference type="ARBA" id="ARBA00023237"/>
    </source>
</evidence>
<reference evidence="6 7" key="1">
    <citation type="submission" date="2022-01" db="EMBL/GenBank/DDBJ databases">
        <title>Draft genome sequence of Sabulilitoribacter multivorans KCTC 32326.</title>
        <authorList>
            <person name="Oh J.-S."/>
        </authorList>
    </citation>
    <scope>NUCLEOTIDE SEQUENCE [LARGE SCALE GENOMIC DNA]</scope>
    <source>
        <strain evidence="6 7">M-M16</strain>
    </source>
</reference>
<dbReference type="InterPro" id="IPR008969">
    <property type="entry name" value="CarboxyPept-like_regulatory"/>
</dbReference>
<feature type="domain" description="Outer membrane protein beta-barrel" evidence="5">
    <location>
        <begin position="380"/>
        <end position="778"/>
    </location>
</feature>
<feature type="region of interest" description="Disordered" evidence="4">
    <location>
        <begin position="785"/>
        <end position="805"/>
    </location>
</feature>
<organism evidence="6 7">
    <name type="scientific">Flaviramulus multivorans</name>
    <dbReference type="NCBI Taxonomy" id="1304750"/>
    <lineage>
        <taxon>Bacteria</taxon>
        <taxon>Pseudomonadati</taxon>
        <taxon>Bacteroidota</taxon>
        <taxon>Flavobacteriia</taxon>
        <taxon>Flavobacteriales</taxon>
        <taxon>Flavobacteriaceae</taxon>
        <taxon>Flaviramulus</taxon>
    </lineage>
</organism>
<dbReference type="Gene3D" id="2.60.40.10">
    <property type="entry name" value="Immunoglobulins"/>
    <property type="match status" value="1"/>
</dbReference>
<dbReference type="Proteomes" id="UP001200022">
    <property type="component" value="Unassembled WGS sequence"/>
</dbReference>
<dbReference type="SUPFAM" id="SSF49464">
    <property type="entry name" value="Carboxypeptidase regulatory domain-like"/>
    <property type="match status" value="1"/>
</dbReference>
<keyword evidence="3" id="KW-0998">Cell outer membrane</keyword>
<dbReference type="Pfam" id="PF13715">
    <property type="entry name" value="CarbopepD_reg_2"/>
    <property type="match status" value="1"/>
</dbReference>
<keyword evidence="2" id="KW-0472">Membrane</keyword>
<accession>A0ABS9IKU0</accession>
<keyword evidence="6" id="KW-0675">Receptor</keyword>
<dbReference type="InterPro" id="IPR036942">
    <property type="entry name" value="Beta-barrel_TonB_sf"/>
</dbReference>
<dbReference type="InterPro" id="IPR013783">
    <property type="entry name" value="Ig-like_fold"/>
</dbReference>
<comment type="subcellular location">
    <subcellularLocation>
        <location evidence="1">Cell outer membrane</location>
    </subcellularLocation>
</comment>
<evidence type="ECO:0000256" key="2">
    <source>
        <dbReference type="ARBA" id="ARBA00023136"/>
    </source>
</evidence>
<dbReference type="InterPro" id="IPR041700">
    <property type="entry name" value="OMP_b-brl_3"/>
</dbReference>
<comment type="caution">
    <text evidence="6">The sequence shown here is derived from an EMBL/GenBank/DDBJ whole genome shotgun (WGS) entry which is preliminary data.</text>
</comment>
<evidence type="ECO:0000313" key="7">
    <source>
        <dbReference type="Proteomes" id="UP001200022"/>
    </source>
</evidence>
<feature type="compositionally biased region" description="Basic and acidic residues" evidence="4">
    <location>
        <begin position="796"/>
        <end position="805"/>
    </location>
</feature>
<keyword evidence="7" id="KW-1185">Reference proteome</keyword>
<dbReference type="RefSeq" id="WP_237231871.1">
    <property type="nucleotide sequence ID" value="NZ_JAKKDV010000004.1"/>
</dbReference>
<dbReference type="PANTHER" id="PTHR40980">
    <property type="entry name" value="PLUG DOMAIN-CONTAINING PROTEIN"/>
    <property type="match status" value="1"/>
</dbReference>
<evidence type="ECO:0000259" key="5">
    <source>
        <dbReference type="Pfam" id="PF14905"/>
    </source>
</evidence>
<evidence type="ECO:0000256" key="1">
    <source>
        <dbReference type="ARBA" id="ARBA00004442"/>
    </source>
</evidence>
<name>A0ABS9IKU0_9FLAO</name>
<dbReference type="SUPFAM" id="SSF56935">
    <property type="entry name" value="Porins"/>
    <property type="match status" value="1"/>
</dbReference>
<dbReference type="EMBL" id="JAKKDV010000004">
    <property type="protein sequence ID" value="MCF7561202.1"/>
    <property type="molecule type" value="Genomic_DNA"/>
</dbReference>
<evidence type="ECO:0000313" key="6">
    <source>
        <dbReference type="EMBL" id="MCF7561202.1"/>
    </source>
</evidence>
<dbReference type="Gene3D" id="2.40.170.20">
    <property type="entry name" value="TonB-dependent receptor, beta-barrel domain"/>
    <property type="match status" value="1"/>
</dbReference>
<protein>
    <submittedName>
        <fullName evidence="6">TonB-dependent receptor</fullName>
    </submittedName>
</protein>
<proteinExistence type="predicted"/>
<gene>
    <name evidence="6" type="ORF">L3X39_11185</name>
</gene>